<protein>
    <recommendedName>
        <fullName evidence="4">Peptidase C-terminal archaeal/bacterial domain-containing protein</fullName>
    </recommendedName>
</protein>
<name>A0A383VQ62_TETOB</name>
<keyword evidence="3" id="KW-1185">Reference proteome</keyword>
<dbReference type="Gene3D" id="3.40.390.10">
    <property type="entry name" value="Collagenase (Catalytic Domain)"/>
    <property type="match status" value="1"/>
</dbReference>
<dbReference type="AlphaFoldDB" id="A0A383VQ62"/>
<proteinExistence type="predicted"/>
<gene>
    <name evidence="2" type="ORF">BQ4739_LOCUS7456</name>
</gene>
<evidence type="ECO:0008006" key="4">
    <source>
        <dbReference type="Google" id="ProtNLM"/>
    </source>
</evidence>
<dbReference type="SUPFAM" id="SSF55486">
    <property type="entry name" value="Metalloproteases ('zincins'), catalytic domain"/>
    <property type="match status" value="1"/>
</dbReference>
<accession>A0A383VQ62</accession>
<reference evidence="2 3" key="1">
    <citation type="submission" date="2016-10" db="EMBL/GenBank/DDBJ databases">
        <authorList>
            <person name="Cai Z."/>
        </authorList>
    </citation>
    <scope>NUCLEOTIDE SEQUENCE [LARGE SCALE GENOMIC DNA]</scope>
</reference>
<sequence length="633" mass="65568">MLASSACARCLHGAGGRPAGQDKGAGNDDREFPGKGNGVVNKPETPETPEESNSDEKTNSGRHVGHKFKFDKEPRGAAGFLDDMDAQSPGKLQRIIAKSKWQGGKDELAKELEHDTDLGIDLDNEALLYQCESLASAAPTTAEAAGLEILSGVLPGDIDPASVQAFALSSRPSATRKVYLDFIGGSVTNTAWNVKYPNINIPAFSVDGDLSTFSTVDNGAIYAIWRAVSEDYAAFDVDITTIRPASFEGVHRIMIGGAGEWYSANPVGGVSYTGGFGNSYYNPGFVFAVNLGRNYPKYVWEAVSHELGHGLGLAHDTTNAGAYFEGQGDWAPIMGYSYLKAVTTFDKGEYTGATNMQDDFAVISNTLPLLPQDNNNMAAATPLTVAAATVPGSVTGTAYGIISQPDVPEFFSFTATAAGPATFSVAVVSPYDGSARSNLDVQLAVFDATGASLGALNPAGVDAIDGLGIANARLTLPAAGTYYVALTGAGAGDVKATGYSSYGSRGQFGLTVTIPTPMPSPSPSPSPSPAPAALPLARASIAMSKSCKSGQCTCSATVTVTASRSVSNLAIGGSWTTPSGTQIQTATISSRGQALFTASRQSTRTSCTFTLTTPPAGYAWDPASMMTGTLTNL</sequence>
<dbReference type="Gene3D" id="2.60.120.380">
    <property type="match status" value="1"/>
</dbReference>
<dbReference type="EMBL" id="FNXT01000767">
    <property type="protein sequence ID" value="SZX67030.1"/>
    <property type="molecule type" value="Genomic_DNA"/>
</dbReference>
<dbReference type="Proteomes" id="UP000256970">
    <property type="component" value="Unassembled WGS sequence"/>
</dbReference>
<dbReference type="GO" id="GO:0008237">
    <property type="term" value="F:metallopeptidase activity"/>
    <property type="evidence" value="ECO:0007669"/>
    <property type="project" value="InterPro"/>
</dbReference>
<evidence type="ECO:0000313" key="2">
    <source>
        <dbReference type="EMBL" id="SZX67030.1"/>
    </source>
</evidence>
<feature type="region of interest" description="Disordered" evidence="1">
    <location>
        <begin position="1"/>
        <end position="69"/>
    </location>
</feature>
<organism evidence="2 3">
    <name type="scientific">Tetradesmus obliquus</name>
    <name type="common">Green alga</name>
    <name type="synonym">Acutodesmus obliquus</name>
    <dbReference type="NCBI Taxonomy" id="3088"/>
    <lineage>
        <taxon>Eukaryota</taxon>
        <taxon>Viridiplantae</taxon>
        <taxon>Chlorophyta</taxon>
        <taxon>core chlorophytes</taxon>
        <taxon>Chlorophyceae</taxon>
        <taxon>CS clade</taxon>
        <taxon>Sphaeropleales</taxon>
        <taxon>Scenedesmaceae</taxon>
        <taxon>Tetradesmus</taxon>
    </lineage>
</organism>
<dbReference type="InterPro" id="IPR024079">
    <property type="entry name" value="MetalloPept_cat_dom_sf"/>
</dbReference>
<evidence type="ECO:0000313" key="3">
    <source>
        <dbReference type="Proteomes" id="UP000256970"/>
    </source>
</evidence>
<evidence type="ECO:0000256" key="1">
    <source>
        <dbReference type="SAM" id="MobiDB-lite"/>
    </source>
</evidence>